<evidence type="ECO:0000313" key="4">
    <source>
        <dbReference type="EMBL" id="KAG7339615.1"/>
    </source>
</evidence>
<protein>
    <recommendedName>
        <fullName evidence="3">Integrase catalytic domain-containing protein</fullName>
    </recommendedName>
</protein>
<accession>A0A9K3KAI9</accession>
<keyword evidence="5" id="KW-1185">Reference proteome</keyword>
<dbReference type="PANTHER" id="PTHR37984:SF5">
    <property type="entry name" value="PROTEIN NYNRIN-LIKE"/>
    <property type="match status" value="1"/>
</dbReference>
<proteinExistence type="predicted"/>
<comment type="caution">
    <text evidence="4">The sequence shown here is derived from an EMBL/GenBank/DDBJ whole genome shotgun (WGS) entry which is preliminary data.</text>
</comment>
<feature type="compositionally biased region" description="Polar residues" evidence="2">
    <location>
        <begin position="241"/>
        <end position="262"/>
    </location>
</feature>
<evidence type="ECO:0000256" key="2">
    <source>
        <dbReference type="SAM" id="MobiDB-lite"/>
    </source>
</evidence>
<dbReference type="InterPro" id="IPR041577">
    <property type="entry name" value="RT_RNaseH_2"/>
</dbReference>
<dbReference type="GO" id="GO:0003824">
    <property type="term" value="F:catalytic activity"/>
    <property type="evidence" value="ECO:0007669"/>
    <property type="project" value="UniProtKB-KW"/>
</dbReference>
<reference evidence="4" key="1">
    <citation type="journal article" date="2021" name="Sci. Rep.">
        <title>Diploid genomic architecture of Nitzschia inconspicua, an elite biomass production diatom.</title>
        <authorList>
            <person name="Oliver A."/>
            <person name="Podell S."/>
            <person name="Pinowska A."/>
            <person name="Traller J.C."/>
            <person name="Smith S.R."/>
            <person name="McClure R."/>
            <person name="Beliaev A."/>
            <person name="Bohutskyi P."/>
            <person name="Hill E.A."/>
            <person name="Rabines A."/>
            <person name="Zheng H."/>
            <person name="Allen L.Z."/>
            <person name="Kuo A."/>
            <person name="Grigoriev I.V."/>
            <person name="Allen A.E."/>
            <person name="Hazlebeck D."/>
            <person name="Allen E.E."/>
        </authorList>
    </citation>
    <scope>NUCLEOTIDE SEQUENCE</scope>
    <source>
        <strain evidence="4">Hildebrandi</strain>
    </source>
</reference>
<dbReference type="InterPro" id="IPR050951">
    <property type="entry name" value="Retrovirus_Pol_polyprotein"/>
</dbReference>
<reference evidence="4" key="2">
    <citation type="submission" date="2021-04" db="EMBL/GenBank/DDBJ databases">
        <authorList>
            <person name="Podell S."/>
        </authorList>
    </citation>
    <scope>NUCLEOTIDE SEQUENCE</scope>
    <source>
        <strain evidence="4">Hildebrandi</strain>
    </source>
</reference>
<dbReference type="GO" id="GO:0015074">
    <property type="term" value="P:DNA integration"/>
    <property type="evidence" value="ECO:0007669"/>
    <property type="project" value="InterPro"/>
</dbReference>
<dbReference type="PROSITE" id="PS50994">
    <property type="entry name" value="INTEGRASE"/>
    <property type="match status" value="1"/>
</dbReference>
<dbReference type="AlphaFoldDB" id="A0A9K3KAI9"/>
<dbReference type="PANTHER" id="PTHR37984">
    <property type="entry name" value="PROTEIN CBG26694"/>
    <property type="match status" value="1"/>
</dbReference>
<gene>
    <name evidence="4" type="ORF">IV203_024654</name>
</gene>
<feature type="region of interest" description="Disordered" evidence="2">
    <location>
        <begin position="240"/>
        <end position="262"/>
    </location>
</feature>
<dbReference type="Pfam" id="PF17919">
    <property type="entry name" value="RT_RNaseH_2"/>
    <property type="match status" value="1"/>
</dbReference>
<evidence type="ECO:0000259" key="3">
    <source>
        <dbReference type="PROSITE" id="PS50994"/>
    </source>
</evidence>
<keyword evidence="1" id="KW-0511">Multifunctional enzyme</keyword>
<sequence>MQPLTNLKQLRSFLGLVTFYRDMWPHRSHTLAPLTNILESKTFFFWNPPQQQAFEKMKAIVARDALLIYPDNALPFDVETDASEYKLGSMIKQNGRPIAYYSASMKHICILFILKGFPFIKIVTAGCKVWLILEEITIANHMGRGPLSPTIKKTVQKIVLSCDVCQRNKRGSQPYGHLAPRDAVLLQWQEIHCTAREAADVVEDNWIARYPRPVRCITDNGPEFGQEFRDRLEHDLGVKVRSSTSPKPQGNSINEQVHQSIG</sequence>
<dbReference type="InterPro" id="IPR001584">
    <property type="entry name" value="Integrase_cat-core"/>
</dbReference>
<name>A0A9K3KAI9_9STRA</name>
<evidence type="ECO:0000256" key="1">
    <source>
        <dbReference type="ARBA" id="ARBA00023268"/>
    </source>
</evidence>
<dbReference type="Proteomes" id="UP000693970">
    <property type="component" value="Unassembled WGS sequence"/>
</dbReference>
<dbReference type="EMBL" id="JAGRRH010000031">
    <property type="protein sequence ID" value="KAG7339615.1"/>
    <property type="molecule type" value="Genomic_DNA"/>
</dbReference>
<feature type="domain" description="Integrase catalytic" evidence="3">
    <location>
        <begin position="210"/>
        <end position="262"/>
    </location>
</feature>
<evidence type="ECO:0000313" key="5">
    <source>
        <dbReference type="Proteomes" id="UP000693970"/>
    </source>
</evidence>
<organism evidence="4 5">
    <name type="scientific">Nitzschia inconspicua</name>
    <dbReference type="NCBI Taxonomy" id="303405"/>
    <lineage>
        <taxon>Eukaryota</taxon>
        <taxon>Sar</taxon>
        <taxon>Stramenopiles</taxon>
        <taxon>Ochrophyta</taxon>
        <taxon>Bacillariophyta</taxon>
        <taxon>Bacillariophyceae</taxon>
        <taxon>Bacillariophycidae</taxon>
        <taxon>Bacillariales</taxon>
        <taxon>Bacillariaceae</taxon>
        <taxon>Nitzschia</taxon>
    </lineage>
</organism>